<evidence type="ECO:0000313" key="2">
    <source>
        <dbReference type="Proteomes" id="UP000054926"/>
    </source>
</evidence>
<name>A0A0W0ZGV6_9GAMM</name>
<sequence length="445" mass="51090">MPNPFFVFLKKKHTVPKVTSYTNTKQTNELQLLAASGNNAEYRKKEQEFNEEGLKFRLTKGVVYEIRDEGEEIEVQVAVQVKGYTLTWYFWTQDGLDQYPQAFRDKLFNAAAKVQREEVEDGCDLYLRGSDELHGKLMHHDKTEFWQNHNHYRLKNNKSYTPKEFNQHLRGLAKTEIYQEFFSDGEVEALCQKFAEFHAKWVKKEGTAPSLEEQYLSDPSQKLDLEDVIELELFSHQQEPCRINLSELKVDYEKARKEIERIVSEGLTTDKLSVLLAKVDQEYNDLVEFRKLGGSRGLTPEITDPSKLRGTRYQVGSGPGRDDKLKKELPDVPKWAHSVQAAVAKAKEFILEDARKRLAVPKDVSRAPEVVTVNVPVRVQNEHPMVEQLDATPKVPVPVKSEHPMVEQRGATPKVPVSISFLGDLQKENEQAKQSAKEVVIMLHV</sequence>
<dbReference type="PATRIC" id="fig|947033.5.peg.1827"/>
<accession>A0A0W0ZGV6</accession>
<proteinExistence type="predicted"/>
<dbReference type="OrthoDB" id="5633541at2"/>
<dbReference type="AlphaFoldDB" id="A0A0W0ZGV6"/>
<organism evidence="1 2">
    <name type="scientific">Legionella steelei</name>
    <dbReference type="NCBI Taxonomy" id="947033"/>
    <lineage>
        <taxon>Bacteria</taxon>
        <taxon>Pseudomonadati</taxon>
        <taxon>Pseudomonadota</taxon>
        <taxon>Gammaproteobacteria</taxon>
        <taxon>Legionellales</taxon>
        <taxon>Legionellaceae</taxon>
        <taxon>Legionella</taxon>
    </lineage>
</organism>
<evidence type="ECO:0000313" key="1">
    <source>
        <dbReference type="EMBL" id="KTD68572.1"/>
    </source>
</evidence>
<comment type="caution">
    <text evidence="1">The sequence shown here is derived from an EMBL/GenBank/DDBJ whole genome shotgun (WGS) entry which is preliminary data.</text>
</comment>
<dbReference type="Proteomes" id="UP000054926">
    <property type="component" value="Unassembled WGS sequence"/>
</dbReference>
<dbReference type="STRING" id="947033.Lste_1730"/>
<keyword evidence="2" id="KW-1185">Reference proteome</keyword>
<dbReference type="EMBL" id="LNYY01000019">
    <property type="protein sequence ID" value="KTD68572.1"/>
    <property type="molecule type" value="Genomic_DNA"/>
</dbReference>
<reference evidence="1 2" key="1">
    <citation type="submission" date="2015-11" db="EMBL/GenBank/DDBJ databases">
        <title>Genomic analysis of 38 Legionella species identifies large and diverse effector repertoires.</title>
        <authorList>
            <person name="Burstein D."/>
            <person name="Amaro F."/>
            <person name="Zusman T."/>
            <person name="Lifshitz Z."/>
            <person name="Cohen O."/>
            <person name="Gilbert J.A."/>
            <person name="Pupko T."/>
            <person name="Shuman H.A."/>
            <person name="Segal G."/>
        </authorList>
    </citation>
    <scope>NUCLEOTIDE SEQUENCE [LARGE SCALE GENOMIC DNA]</scope>
    <source>
        <strain evidence="1 2">IMVS3376</strain>
    </source>
</reference>
<protein>
    <submittedName>
        <fullName evidence="1">Uncharacterized protein</fullName>
    </submittedName>
</protein>
<dbReference type="RefSeq" id="WP_058510649.1">
    <property type="nucleotide sequence ID" value="NZ_DAIOMV010000027.1"/>
</dbReference>
<gene>
    <name evidence="1" type="ORF">Lste_1730</name>
</gene>